<comment type="similarity">
    <text evidence="1">Belongs to the CutC family.</text>
</comment>
<evidence type="ECO:0000313" key="3">
    <source>
        <dbReference type="Proteomes" id="UP000824166"/>
    </source>
</evidence>
<dbReference type="Proteomes" id="UP000824166">
    <property type="component" value="Unassembled WGS sequence"/>
</dbReference>
<gene>
    <name evidence="1" type="primary">cutC</name>
    <name evidence="2" type="ORF">KSW38_16975</name>
</gene>
<organism evidence="2 3">
    <name type="scientific">Paenarthrobacter aromaticivorans</name>
    <dbReference type="NCBI Taxonomy" id="2849150"/>
    <lineage>
        <taxon>Bacteria</taxon>
        <taxon>Bacillati</taxon>
        <taxon>Actinomycetota</taxon>
        <taxon>Actinomycetes</taxon>
        <taxon>Micrococcales</taxon>
        <taxon>Micrococcaceae</taxon>
        <taxon>Paenarthrobacter</taxon>
    </lineage>
</organism>
<dbReference type="EMBL" id="JAHOPC010000011">
    <property type="protein sequence ID" value="MBU8867983.1"/>
    <property type="molecule type" value="Genomic_DNA"/>
</dbReference>
<evidence type="ECO:0000256" key="1">
    <source>
        <dbReference type="HAMAP-Rule" id="MF_00795"/>
    </source>
</evidence>
<dbReference type="InterPro" id="IPR005627">
    <property type="entry name" value="CutC-like"/>
</dbReference>
<comment type="subcellular location">
    <subcellularLocation>
        <location evidence="1">Cytoplasm</location>
    </subcellularLocation>
</comment>
<dbReference type="PANTHER" id="PTHR12598">
    <property type="entry name" value="COPPER HOMEOSTASIS PROTEIN CUTC"/>
    <property type="match status" value="1"/>
</dbReference>
<keyword evidence="1" id="KW-0963">Cytoplasm</keyword>
<dbReference type="Pfam" id="PF03932">
    <property type="entry name" value="CutC"/>
    <property type="match status" value="1"/>
</dbReference>
<reference evidence="2 3" key="1">
    <citation type="submission" date="2021-06" db="EMBL/GenBank/DDBJ databases">
        <authorList>
            <person name="Jeong J.W."/>
        </authorList>
    </citation>
    <scope>NUCLEOTIDE SEQUENCE [LARGE SCALE GENOMIC DNA]</scope>
    <source>
        <strain evidence="2 3">MMS21-TAE1-1</strain>
    </source>
</reference>
<comment type="caution">
    <text evidence="1">Once thought to be involved in copper homeostasis, experiments in E.coli have shown this is not the case.</text>
</comment>
<name>A0ABS6IAW3_9MICC</name>
<accession>A0ABS6IAW3</accession>
<dbReference type="RefSeq" id="WP_216926097.1">
    <property type="nucleotide sequence ID" value="NZ_JAHOPC010000011.1"/>
</dbReference>
<sequence length="255" mass="26476">MKLEIAVVSATGAGTAASEGADRIELCSSLELGGITPSQGLLEASMEHVDGRLEIHPLVRCRPGDFHYSASDVDTMVHEVRHLLAQGAHGVVVGALTAEGDVDVHAVQRLVDSARDASPDAQLTFHRAIDQSRDPMAALDHLLELGFTRVLTSGHEATAGAGLPTLSEMVERAGGALEIMAGGGLQLGDIPAMHAAGLSAVHMSAKRTVSTLGQRTISLGTQDGADPTAYTVTDRETVRMARAEINALELGAPPA</sequence>
<evidence type="ECO:0000313" key="2">
    <source>
        <dbReference type="EMBL" id="MBU8867983.1"/>
    </source>
</evidence>
<dbReference type="HAMAP" id="MF_00795">
    <property type="entry name" value="CutC"/>
    <property type="match status" value="1"/>
</dbReference>
<proteinExistence type="inferred from homology"/>
<dbReference type="PANTHER" id="PTHR12598:SF0">
    <property type="entry name" value="COPPER HOMEOSTASIS PROTEIN CUTC HOMOLOG"/>
    <property type="match status" value="1"/>
</dbReference>
<comment type="caution">
    <text evidence="2">The sequence shown here is derived from an EMBL/GenBank/DDBJ whole genome shotgun (WGS) entry which is preliminary data.</text>
</comment>
<protein>
    <recommendedName>
        <fullName evidence="1">PF03932 family protein CutC</fullName>
    </recommendedName>
</protein>
<keyword evidence="3" id="KW-1185">Reference proteome</keyword>